<comment type="caution">
    <text evidence="1">The sequence shown here is derived from an EMBL/GenBank/DDBJ whole genome shotgun (WGS) entry which is preliminary data.</text>
</comment>
<protein>
    <submittedName>
        <fullName evidence="1">Ubiquitin-activating enzyme E1 2</fullName>
    </submittedName>
</protein>
<accession>A0A1Q9DXK9</accession>
<dbReference type="InterPro" id="IPR000011">
    <property type="entry name" value="UBQ/SUMO-activ_enz_E1-like"/>
</dbReference>
<name>A0A1Q9DXK9_SYMMI</name>
<dbReference type="OrthoDB" id="10252231at2759"/>
<dbReference type="EMBL" id="LSRX01000345">
    <property type="protein sequence ID" value="OLP99912.1"/>
    <property type="molecule type" value="Genomic_DNA"/>
</dbReference>
<dbReference type="AlphaFoldDB" id="A0A1Q9DXK9"/>
<evidence type="ECO:0000313" key="1">
    <source>
        <dbReference type="EMBL" id="OLP99912.1"/>
    </source>
</evidence>
<gene>
    <name evidence="1" type="primary">UBA2</name>
    <name evidence="1" type="ORF">AK812_SmicGene17472</name>
</gene>
<dbReference type="SUPFAM" id="SSF69572">
    <property type="entry name" value="Activating enzymes of the ubiquitin-like proteins"/>
    <property type="match status" value="1"/>
</dbReference>
<reference evidence="1 2" key="1">
    <citation type="submission" date="2016-02" db="EMBL/GenBank/DDBJ databases">
        <title>Genome analysis of coral dinoflagellate symbionts highlights evolutionary adaptations to a symbiotic lifestyle.</title>
        <authorList>
            <person name="Aranda M."/>
            <person name="Li Y."/>
            <person name="Liew Y.J."/>
            <person name="Baumgarten S."/>
            <person name="Simakov O."/>
            <person name="Wilson M."/>
            <person name="Piel J."/>
            <person name="Ashoor H."/>
            <person name="Bougouffa S."/>
            <person name="Bajic V.B."/>
            <person name="Ryu T."/>
            <person name="Ravasi T."/>
            <person name="Bayer T."/>
            <person name="Micklem G."/>
            <person name="Kim H."/>
            <person name="Bhak J."/>
            <person name="Lajeunesse T.C."/>
            <person name="Voolstra C.R."/>
        </authorList>
    </citation>
    <scope>NUCLEOTIDE SEQUENCE [LARGE SCALE GENOMIC DNA]</scope>
    <source>
        <strain evidence="1 2">CCMP2467</strain>
    </source>
</reference>
<dbReference type="InterPro" id="IPR035985">
    <property type="entry name" value="Ubiquitin-activating_enz"/>
</dbReference>
<dbReference type="PRINTS" id="PR01849">
    <property type="entry name" value="UBIQUITINACT"/>
</dbReference>
<keyword evidence="2" id="KW-1185">Reference proteome</keyword>
<organism evidence="1 2">
    <name type="scientific">Symbiodinium microadriaticum</name>
    <name type="common">Dinoflagellate</name>
    <name type="synonym">Zooxanthella microadriatica</name>
    <dbReference type="NCBI Taxonomy" id="2951"/>
    <lineage>
        <taxon>Eukaryota</taxon>
        <taxon>Sar</taxon>
        <taxon>Alveolata</taxon>
        <taxon>Dinophyceae</taxon>
        <taxon>Suessiales</taxon>
        <taxon>Symbiodiniaceae</taxon>
        <taxon>Symbiodinium</taxon>
    </lineage>
</organism>
<dbReference type="Proteomes" id="UP000186817">
    <property type="component" value="Unassembled WGS sequence"/>
</dbReference>
<sequence length="487" mass="52188">MERAVALPADSGPKGEVYNYNLLITASGLTQARSLSARGGGLAAVETMALPHEIRFRRVHWLEACAAGTSRAMGSVCPACALSCHSTCGEGSAGDLPMSSAAVGEGRGFVKTAKIVKNLVLQGLGAVTLVDKKPVQIQDLGTNFFLSEADVGKPLAATLVPKFQELNPFCSIRTETSLTPEVVRQHSVLLVCESMPLPDLLKWNDFCRTNQPKPVAFIYVRTGGVFGNVFVDFGPQHVLMDANGQVAFVAGAAPTRVSPLAAPGAAAALRGRRARRAARLERKAFGKFLENIKFPWDNDNKEESSSAPKNGKPSTTWKELLLLKDLGASSFDKALQVNLDNTIYGSFAEIGAGQEVSRTFLTAGAAAGTVARSLSAYDMQISDVTYGKASRYVTKERLEQMLRTEYDTLEASIRDEPRLQSSRIALCESGGLTDLAVQLHVRMCDDTAKAQGEAIGILGTNLVYLCNFARVNAGDCDDSDDDDDDDI</sequence>
<dbReference type="Gene3D" id="3.40.50.720">
    <property type="entry name" value="NAD(P)-binding Rossmann-like Domain"/>
    <property type="match status" value="1"/>
</dbReference>
<evidence type="ECO:0000313" key="2">
    <source>
        <dbReference type="Proteomes" id="UP000186817"/>
    </source>
</evidence>
<proteinExistence type="predicted"/>
<dbReference type="GO" id="GO:0008641">
    <property type="term" value="F:ubiquitin-like modifier activating enzyme activity"/>
    <property type="evidence" value="ECO:0007669"/>
    <property type="project" value="InterPro"/>
</dbReference>